<evidence type="ECO:0000256" key="1">
    <source>
        <dbReference type="ARBA" id="ARBA00005964"/>
    </source>
</evidence>
<keyword evidence="2 5" id="KW-0378">Hydrolase</keyword>
<evidence type="ECO:0000256" key="3">
    <source>
        <dbReference type="SAM" id="MobiDB-lite"/>
    </source>
</evidence>
<dbReference type="AlphaFoldDB" id="A0AAV9HT04"/>
<dbReference type="Pfam" id="PF00135">
    <property type="entry name" value="COesterase"/>
    <property type="match status" value="2"/>
</dbReference>
<reference evidence="5" key="1">
    <citation type="journal article" date="2023" name="Mol. Phylogenet. Evol.">
        <title>Genome-scale phylogeny and comparative genomics of the fungal order Sordariales.</title>
        <authorList>
            <person name="Hensen N."/>
            <person name="Bonometti L."/>
            <person name="Westerberg I."/>
            <person name="Brannstrom I.O."/>
            <person name="Guillou S."/>
            <person name="Cros-Aarteil S."/>
            <person name="Calhoun S."/>
            <person name="Haridas S."/>
            <person name="Kuo A."/>
            <person name="Mondo S."/>
            <person name="Pangilinan J."/>
            <person name="Riley R."/>
            <person name="LaButti K."/>
            <person name="Andreopoulos B."/>
            <person name="Lipzen A."/>
            <person name="Chen C."/>
            <person name="Yan M."/>
            <person name="Daum C."/>
            <person name="Ng V."/>
            <person name="Clum A."/>
            <person name="Steindorff A."/>
            <person name="Ohm R.A."/>
            <person name="Martin F."/>
            <person name="Silar P."/>
            <person name="Natvig D.O."/>
            <person name="Lalanne C."/>
            <person name="Gautier V."/>
            <person name="Ament-Velasquez S.L."/>
            <person name="Kruys A."/>
            <person name="Hutchinson M.I."/>
            <person name="Powell A.J."/>
            <person name="Barry K."/>
            <person name="Miller A.N."/>
            <person name="Grigoriev I.V."/>
            <person name="Debuchy R."/>
            <person name="Gladieux P."/>
            <person name="Hiltunen Thoren M."/>
            <person name="Johannesson H."/>
        </authorList>
    </citation>
    <scope>NUCLEOTIDE SEQUENCE</scope>
    <source>
        <strain evidence="5">PSN324</strain>
    </source>
</reference>
<dbReference type="PROSITE" id="PS00122">
    <property type="entry name" value="CARBOXYLESTERASE_B_1"/>
    <property type="match status" value="1"/>
</dbReference>
<dbReference type="Gene3D" id="3.40.50.1820">
    <property type="entry name" value="alpha/beta hydrolase"/>
    <property type="match status" value="2"/>
</dbReference>
<feature type="compositionally biased region" description="Basic residues" evidence="3">
    <location>
        <begin position="626"/>
        <end position="635"/>
    </location>
</feature>
<feature type="region of interest" description="Disordered" evidence="3">
    <location>
        <begin position="626"/>
        <end position="645"/>
    </location>
</feature>
<organism evidence="5 6">
    <name type="scientific">Cladorrhinum samala</name>
    <dbReference type="NCBI Taxonomy" id="585594"/>
    <lineage>
        <taxon>Eukaryota</taxon>
        <taxon>Fungi</taxon>
        <taxon>Dikarya</taxon>
        <taxon>Ascomycota</taxon>
        <taxon>Pezizomycotina</taxon>
        <taxon>Sordariomycetes</taxon>
        <taxon>Sordariomycetidae</taxon>
        <taxon>Sordariales</taxon>
        <taxon>Podosporaceae</taxon>
        <taxon>Cladorrhinum</taxon>
    </lineage>
</organism>
<feature type="region of interest" description="Disordered" evidence="3">
    <location>
        <begin position="722"/>
        <end position="752"/>
    </location>
</feature>
<dbReference type="InterPro" id="IPR050654">
    <property type="entry name" value="AChE-related_enzymes"/>
</dbReference>
<dbReference type="PANTHER" id="PTHR43918:SF4">
    <property type="entry name" value="CARBOXYLIC ESTER HYDROLASE"/>
    <property type="match status" value="1"/>
</dbReference>
<dbReference type="EMBL" id="MU864962">
    <property type="protein sequence ID" value="KAK4463235.1"/>
    <property type="molecule type" value="Genomic_DNA"/>
</dbReference>
<dbReference type="InterPro" id="IPR002018">
    <property type="entry name" value="CarbesteraseB"/>
</dbReference>
<dbReference type="Proteomes" id="UP001321749">
    <property type="component" value="Unassembled WGS sequence"/>
</dbReference>
<reference evidence="5" key="2">
    <citation type="submission" date="2023-06" db="EMBL/GenBank/DDBJ databases">
        <authorList>
            <consortium name="Lawrence Berkeley National Laboratory"/>
            <person name="Mondo S.J."/>
            <person name="Hensen N."/>
            <person name="Bonometti L."/>
            <person name="Westerberg I."/>
            <person name="Brannstrom I.O."/>
            <person name="Guillou S."/>
            <person name="Cros-Aarteil S."/>
            <person name="Calhoun S."/>
            <person name="Haridas S."/>
            <person name="Kuo A."/>
            <person name="Pangilinan J."/>
            <person name="Riley R."/>
            <person name="Labutti K."/>
            <person name="Andreopoulos B."/>
            <person name="Lipzen A."/>
            <person name="Chen C."/>
            <person name="Yanf M."/>
            <person name="Daum C."/>
            <person name="Ng V."/>
            <person name="Clum A."/>
            <person name="Steindorff A."/>
            <person name="Ohm R."/>
            <person name="Martin F."/>
            <person name="Silar P."/>
            <person name="Natvig D."/>
            <person name="Lalanne C."/>
            <person name="Gautier V."/>
            <person name="Ament-Velasquez S.L."/>
            <person name="Kruys A."/>
            <person name="Hutchinson M.I."/>
            <person name="Powell A.J."/>
            <person name="Barry K."/>
            <person name="Miller A.N."/>
            <person name="Grigoriev I.V."/>
            <person name="Debuchy R."/>
            <person name="Gladieux P."/>
            <person name="Thoren M.H."/>
            <person name="Johannesson H."/>
        </authorList>
    </citation>
    <scope>NUCLEOTIDE SEQUENCE</scope>
    <source>
        <strain evidence="5">PSN324</strain>
    </source>
</reference>
<evidence type="ECO:0000313" key="5">
    <source>
        <dbReference type="EMBL" id="KAK4463235.1"/>
    </source>
</evidence>
<evidence type="ECO:0000259" key="4">
    <source>
        <dbReference type="Pfam" id="PF00135"/>
    </source>
</evidence>
<accession>A0AAV9HT04</accession>
<dbReference type="InterPro" id="IPR029058">
    <property type="entry name" value="AB_hydrolase_fold"/>
</dbReference>
<proteinExistence type="inferred from homology"/>
<feature type="domain" description="Carboxylesterase type B" evidence="4">
    <location>
        <begin position="108"/>
        <end position="444"/>
    </location>
</feature>
<comment type="caution">
    <text evidence="5">The sequence shown here is derived from an EMBL/GenBank/DDBJ whole genome shotgun (WGS) entry which is preliminary data.</text>
</comment>
<feature type="domain" description="Carboxylesterase type B" evidence="4">
    <location>
        <begin position="466"/>
        <end position="574"/>
    </location>
</feature>
<dbReference type="PANTHER" id="PTHR43918">
    <property type="entry name" value="ACETYLCHOLINESTERASE"/>
    <property type="match status" value="1"/>
</dbReference>
<dbReference type="SUPFAM" id="SSF53474">
    <property type="entry name" value="alpha/beta-Hydrolases"/>
    <property type="match status" value="1"/>
</dbReference>
<dbReference type="GO" id="GO:0052689">
    <property type="term" value="F:carboxylic ester hydrolase activity"/>
    <property type="evidence" value="ECO:0007669"/>
    <property type="project" value="TreeGrafter"/>
</dbReference>
<protein>
    <submittedName>
        <fullName evidence="5">Alpha/Beta hydrolase protein</fullName>
    </submittedName>
</protein>
<keyword evidence="6" id="KW-1185">Reference proteome</keyword>
<gene>
    <name evidence="5" type="ORF">QBC42DRAFT_345724</name>
</gene>
<name>A0AAV9HT04_9PEZI</name>
<evidence type="ECO:0000256" key="2">
    <source>
        <dbReference type="ARBA" id="ARBA00022801"/>
    </source>
</evidence>
<evidence type="ECO:0000313" key="6">
    <source>
        <dbReference type="Proteomes" id="UP001321749"/>
    </source>
</evidence>
<dbReference type="InterPro" id="IPR019826">
    <property type="entry name" value="Carboxylesterase_B_AS"/>
</dbReference>
<comment type="similarity">
    <text evidence="1">Belongs to the type-B carboxylesterase/lipase family.</text>
</comment>
<sequence length="752" mass="81780">MSNKTGRSENGSADSYNNYRTFLLENTHAHRSRNFDLGSAGQMRHLQVPTFKAVTVFWGPPISCNILINEDTQSASKMQPTLLLSTSALLATTALSLSCGSAVEASCRKVRTSSGLLRGHIAPKTDGVLEFLGIPYAKPPLGDLRFAPPERMPASTLPYDADAFGYDCPLTASKPVNYPGFTPQAQRIVSYFASAAGTPQSEDCLTLNIWTKPTSAAKKAAKPVLVFFYGGRFTIGNTNSPFYNGKYFADAEDIVVVTVNYRLNIFGFPGAPGETQNLGLRDQRAAVEWVRDNIAGFGGDASKITLAGQSSGGVGVDYWAYAYTKDPIARGIIAHSGNVFSFPSNTKSVQEANWNSVVSAVNCSGTVDTMACMRKVDWEALKAAAASIKATKSSSVLRGIPAFWPTPDDDTVLSDYVGLTTNGSFAKMPVLMGNTDNENGYYQIPAYAQGVIPTQEQVRTFLLESFTCPVTFQAEARRKHGAPSYIYRYFSDWNNTRLYPTSGAYHGVDLHMIFGASEDVSGLPATAEQRKLTRLMQKAWFAFANDPHNGLPRIGWPRFNPNRKTLVRLGLDNNPEASLDCPSAYDAPCSTIIMGALGTASVSMPRTLPPTPTRLFAEAGWRLRRRHGSKKKAQSGRRGAQEQGGSHVFAWLQEKSWKFPLRNPTCPTIALHPQCGAPMPMRCEYCVCLAVLAQHGNNAGLREVGCAKIQCARTCQLPPRGMAGSHNLDTPITDVRSPGRAGTGEWRNRQLA</sequence>